<keyword evidence="2" id="KW-1185">Reference proteome</keyword>
<comment type="caution">
    <text evidence="1">The sequence shown here is derived from an EMBL/GenBank/DDBJ whole genome shotgun (WGS) entry which is preliminary data.</text>
</comment>
<gene>
    <name evidence="1" type="ORF">EBN88_03265</name>
</gene>
<protein>
    <submittedName>
        <fullName evidence="1">Uncharacterized protein</fullName>
    </submittedName>
</protein>
<dbReference type="EMBL" id="RFFJ01000008">
    <property type="protein sequence ID" value="RMI45387.1"/>
    <property type="molecule type" value="Genomic_DNA"/>
</dbReference>
<evidence type="ECO:0000313" key="1">
    <source>
        <dbReference type="EMBL" id="RMI45387.1"/>
    </source>
</evidence>
<proteinExistence type="predicted"/>
<dbReference type="Proteomes" id="UP000278673">
    <property type="component" value="Unassembled WGS sequence"/>
</dbReference>
<sequence>MFWNASASASCTSSGERLPSLASAMAVLARWIASTCGCTWSQTLWAHSSAFSLSSPPQAVSVNAIAAQPVTTDSATGSFFFTFLVPSCRSGGNLHGEHPSSE</sequence>
<name>A0A3M2M6R1_9ACTN</name>
<evidence type="ECO:0000313" key="2">
    <source>
        <dbReference type="Proteomes" id="UP000278673"/>
    </source>
</evidence>
<dbReference type="AlphaFoldDB" id="A0A3M2M6R1"/>
<organism evidence="1 2">
    <name type="scientific">Streptomyces triticirhizae</name>
    <dbReference type="NCBI Taxonomy" id="2483353"/>
    <lineage>
        <taxon>Bacteria</taxon>
        <taxon>Bacillati</taxon>
        <taxon>Actinomycetota</taxon>
        <taxon>Actinomycetes</taxon>
        <taxon>Kitasatosporales</taxon>
        <taxon>Streptomycetaceae</taxon>
        <taxon>Streptomyces</taxon>
    </lineage>
</organism>
<accession>A0A3M2M6R1</accession>
<reference evidence="1 2" key="1">
    <citation type="submission" date="2018-10" db="EMBL/GenBank/DDBJ databases">
        <title>Isolation, diversity and antifungal activity of actinobacteria from wheat.</title>
        <authorList>
            <person name="Han C."/>
        </authorList>
    </citation>
    <scope>NUCLEOTIDE SEQUENCE [LARGE SCALE GENOMIC DNA]</scope>
    <source>
        <strain evidence="1 2">NEAU-YY642</strain>
    </source>
</reference>